<dbReference type="Gene3D" id="3.90.550.10">
    <property type="entry name" value="Spore Coat Polysaccharide Biosynthesis Protein SpsA, Chain A"/>
    <property type="match status" value="1"/>
</dbReference>
<name>A0ABS7T3F9_9GAMM</name>
<dbReference type="SUPFAM" id="SSF53448">
    <property type="entry name" value="Nucleotide-diphospho-sugar transferases"/>
    <property type="match status" value="1"/>
</dbReference>
<gene>
    <name evidence="2" type="ORF">K6753_02435</name>
</gene>
<evidence type="ECO:0000256" key="1">
    <source>
        <dbReference type="SAM" id="Coils"/>
    </source>
</evidence>
<accession>A0ABS7T3F9</accession>
<dbReference type="Proteomes" id="UP001430954">
    <property type="component" value="Unassembled WGS sequence"/>
</dbReference>
<dbReference type="CDD" id="cd00761">
    <property type="entry name" value="Glyco_tranf_GTA_type"/>
    <property type="match status" value="1"/>
</dbReference>
<keyword evidence="1" id="KW-0175">Coiled coil</keyword>
<evidence type="ECO:0000313" key="3">
    <source>
        <dbReference type="Proteomes" id="UP001430954"/>
    </source>
</evidence>
<evidence type="ECO:0000313" key="2">
    <source>
        <dbReference type="EMBL" id="MBZ4038394.1"/>
    </source>
</evidence>
<sequence length="699" mass="76990">MSERQKGNHPEGRDNTAAGLVAPQEQSLIQLQKAVHVLQRELEAARSENEGLKSSTSWRVTAPLRAIKAALKRSRGSVDSLQARSSLVLAEVPPEIRRYHAAPPEESNELFSLVDASYAMRPLLDVANARRPGSEAPRIAFVGSDQLAHELQFDSLVSRITERNWRDDLQQGEVDYLLVETVWDAGESGWSTALVREGRGTDEVRGLLEYCARLKIPTVVWFREVVANYEQFAWLGAFANVLYAVDDDLLARLKVDYADRPCALLPGFIQPALHNPVRSQALLRAVGAGPSRAIYDGWWDVSTRRVDWSVLTGIAPNVQICESQWEFGGVRIRDHEPSASRTIGCVDELAKSALLKVSSLELFIDGGLRTDWQRNQAMMRAAAGGAAVVDSNASGSIKPGSGFGRSGECAATFASAVQGSELMRSTLVHRRRRELLSGHCLADRLDQISLDLGIGRGRLAPAPSIAMVLVTMRPQLLSGCIERFRADLYQNRELVIVLHGDHDLAAARALVLPEERISMVSMPSHHSLGECLNAGIALSESDYWTKVDDDDLYGPNYLTDIMLARRYMDFDVAGKPPMFAYLESTDELFWDPVWASHAHLWHAAAESTAALVAGGTITARRDVSESIPFSSLRRGGSDSDFIRRCYDAGIGVLALDGFNFARYRSRQEGFHTWSMNEGEVRNRAIALGNRSAVATAVNI</sequence>
<dbReference type="EMBL" id="JAINZW010000001">
    <property type="protein sequence ID" value="MBZ4038394.1"/>
    <property type="molecule type" value="Genomic_DNA"/>
</dbReference>
<dbReference type="RefSeq" id="WP_223674581.1">
    <property type="nucleotide sequence ID" value="NZ_JAINZW010000001.1"/>
</dbReference>
<organism evidence="2 3">
    <name type="scientific">Novilysobacter selenitireducens</name>
    <dbReference type="NCBI Taxonomy" id="2872639"/>
    <lineage>
        <taxon>Bacteria</taxon>
        <taxon>Pseudomonadati</taxon>
        <taxon>Pseudomonadota</taxon>
        <taxon>Gammaproteobacteria</taxon>
        <taxon>Lysobacterales</taxon>
        <taxon>Lysobacteraceae</taxon>
        <taxon>Novilysobacter</taxon>
    </lineage>
</organism>
<feature type="coiled-coil region" evidence="1">
    <location>
        <begin position="28"/>
        <end position="55"/>
    </location>
</feature>
<comment type="caution">
    <text evidence="2">The sequence shown here is derived from an EMBL/GenBank/DDBJ whole genome shotgun (WGS) entry which is preliminary data.</text>
</comment>
<keyword evidence="3" id="KW-1185">Reference proteome</keyword>
<protein>
    <submittedName>
        <fullName evidence="2">Glycosyltransferase family 2 protein</fullName>
    </submittedName>
</protein>
<proteinExistence type="predicted"/>
<dbReference type="InterPro" id="IPR029044">
    <property type="entry name" value="Nucleotide-diphossugar_trans"/>
</dbReference>
<reference evidence="2 3" key="1">
    <citation type="submission" date="2021-09" db="EMBL/GenBank/DDBJ databases">
        <title>Lysobacter sp. 13A isolated from the river sediment.</title>
        <authorList>
            <person name="Liu H."/>
            <person name="Li S."/>
            <person name="Mao S."/>
        </authorList>
    </citation>
    <scope>NUCLEOTIDE SEQUENCE [LARGE SCALE GENOMIC DNA]</scope>
    <source>
        <strain evidence="2 3">13A</strain>
    </source>
</reference>